<feature type="transmembrane region" description="Helical" evidence="1">
    <location>
        <begin position="214"/>
        <end position="234"/>
    </location>
</feature>
<keyword evidence="1" id="KW-0812">Transmembrane</keyword>
<keyword evidence="1" id="KW-0472">Membrane</keyword>
<reference evidence="2 3" key="1">
    <citation type="submission" date="2022-05" db="EMBL/GenBank/DDBJ databases">
        <authorList>
            <consortium name="Genoscope - CEA"/>
            <person name="William W."/>
        </authorList>
    </citation>
    <scope>NUCLEOTIDE SEQUENCE [LARGE SCALE GENOMIC DNA]</scope>
</reference>
<accession>A0ABN8PKM1</accession>
<dbReference type="EMBL" id="CALNXI010000890">
    <property type="protein sequence ID" value="CAH3145341.1"/>
    <property type="molecule type" value="Genomic_DNA"/>
</dbReference>
<evidence type="ECO:0000313" key="3">
    <source>
        <dbReference type="Proteomes" id="UP001159427"/>
    </source>
</evidence>
<organism evidence="2 3">
    <name type="scientific">Porites evermanni</name>
    <dbReference type="NCBI Taxonomy" id="104178"/>
    <lineage>
        <taxon>Eukaryota</taxon>
        <taxon>Metazoa</taxon>
        <taxon>Cnidaria</taxon>
        <taxon>Anthozoa</taxon>
        <taxon>Hexacorallia</taxon>
        <taxon>Scleractinia</taxon>
        <taxon>Fungiina</taxon>
        <taxon>Poritidae</taxon>
        <taxon>Porites</taxon>
    </lineage>
</organism>
<evidence type="ECO:0000313" key="2">
    <source>
        <dbReference type="EMBL" id="CAH3145341.1"/>
    </source>
</evidence>
<keyword evidence="3" id="KW-1185">Reference proteome</keyword>
<protein>
    <submittedName>
        <fullName evidence="2">Uncharacterized protein</fullName>
    </submittedName>
</protein>
<proteinExistence type="predicted"/>
<name>A0ABN8PKM1_9CNID</name>
<comment type="caution">
    <text evidence="2">The sequence shown here is derived from an EMBL/GenBank/DDBJ whole genome shotgun (WGS) entry which is preliminary data.</text>
</comment>
<evidence type="ECO:0000256" key="1">
    <source>
        <dbReference type="SAM" id="Phobius"/>
    </source>
</evidence>
<keyword evidence="1" id="KW-1133">Transmembrane helix</keyword>
<feature type="transmembrane region" description="Helical" evidence="1">
    <location>
        <begin position="148"/>
        <end position="171"/>
    </location>
</feature>
<dbReference type="Proteomes" id="UP001159427">
    <property type="component" value="Unassembled WGS sequence"/>
</dbReference>
<gene>
    <name evidence="2" type="ORF">PEVE_00043488</name>
</gene>
<sequence>MGSGQSKGHSKQKTITSSGFLGRERQVQGRYYFYLSRVRILEINGRAIGREITRRCGNEGQHRYLNNVDWTTLRFLRAANSLLPDARDDGANMRNCAFILRQPGREFVIISGNGDWEYDFSEDADGEIYGRCVRKPFLRYAWDGAKSAVVRIFSFVASTAVGFLTGGLYGAQVTSFYLLFSCGVYTTVAPTEGAQPVSNSVYKRSVSITPSLSLMFHSHAVFFVILFILNKLLLCS</sequence>